<accession>A0A941IQ20</accession>
<dbReference type="InterPro" id="IPR015366">
    <property type="entry name" value="S53_propep"/>
</dbReference>
<evidence type="ECO:0000256" key="3">
    <source>
        <dbReference type="ARBA" id="ARBA00022723"/>
    </source>
</evidence>
<evidence type="ECO:0000259" key="8">
    <source>
        <dbReference type="PROSITE" id="PS51695"/>
    </source>
</evidence>
<evidence type="ECO:0000256" key="6">
    <source>
        <dbReference type="ARBA" id="ARBA00022837"/>
    </source>
</evidence>
<keyword evidence="4" id="KW-0378">Hydrolase</keyword>
<keyword evidence="3" id="KW-0479">Metal-binding</keyword>
<dbReference type="GO" id="GO:0046872">
    <property type="term" value="F:metal ion binding"/>
    <property type="evidence" value="ECO:0007669"/>
    <property type="project" value="UniProtKB-KW"/>
</dbReference>
<dbReference type="Pfam" id="PF09286">
    <property type="entry name" value="Pro-kuma_activ"/>
    <property type="match status" value="1"/>
</dbReference>
<dbReference type="GO" id="GO:0008240">
    <property type="term" value="F:tripeptidyl-peptidase activity"/>
    <property type="evidence" value="ECO:0007669"/>
    <property type="project" value="TreeGrafter"/>
</dbReference>
<dbReference type="CDD" id="cd11377">
    <property type="entry name" value="Pro-peptidase_S53"/>
    <property type="match status" value="1"/>
</dbReference>
<evidence type="ECO:0000256" key="1">
    <source>
        <dbReference type="ARBA" id="ARBA00001913"/>
    </source>
</evidence>
<keyword evidence="7" id="KW-0865">Zymogen</keyword>
<dbReference type="GO" id="GO:0004252">
    <property type="term" value="F:serine-type endopeptidase activity"/>
    <property type="evidence" value="ECO:0007669"/>
    <property type="project" value="InterPro"/>
</dbReference>
<dbReference type="SUPFAM" id="SSF54897">
    <property type="entry name" value="Protease propeptides/inhibitors"/>
    <property type="match status" value="1"/>
</dbReference>
<dbReference type="InterPro" id="IPR030400">
    <property type="entry name" value="Sedolisin_dom"/>
</dbReference>
<comment type="cofactor">
    <cofactor evidence="1">
        <name>Ca(2+)</name>
        <dbReference type="ChEBI" id="CHEBI:29108"/>
    </cofactor>
</comment>
<feature type="domain" description="Peptidase S53" evidence="8">
    <location>
        <begin position="239"/>
        <end position="662"/>
    </location>
</feature>
<dbReference type="Gene3D" id="3.40.50.200">
    <property type="entry name" value="Peptidase S8/S53 domain"/>
    <property type="match status" value="1"/>
</dbReference>
<comment type="caution">
    <text evidence="9">The sequence shown here is derived from an EMBL/GenBank/DDBJ whole genome shotgun (WGS) entry which is preliminary data.</text>
</comment>
<dbReference type="SUPFAM" id="SSF52743">
    <property type="entry name" value="Subtilisin-like"/>
    <property type="match status" value="1"/>
</dbReference>
<keyword evidence="5" id="KW-0720">Serine protease</keyword>
<dbReference type="InterPro" id="IPR050819">
    <property type="entry name" value="Tripeptidyl-peptidase_I"/>
</dbReference>
<evidence type="ECO:0000256" key="7">
    <source>
        <dbReference type="ARBA" id="ARBA00023145"/>
    </source>
</evidence>
<proteinExistence type="predicted"/>
<dbReference type="PANTHER" id="PTHR14218">
    <property type="entry name" value="PROTEASE S8 TRIPEPTIDYL PEPTIDASE I CLN2"/>
    <property type="match status" value="1"/>
</dbReference>
<name>A0A941IQ20_9ACTN</name>
<keyword evidence="10" id="KW-1185">Reference proteome</keyword>
<dbReference type="AlphaFoldDB" id="A0A941IQ20"/>
<organism evidence="9 10">
    <name type="scientific">Actinospica durhamensis</name>
    <dbReference type="NCBI Taxonomy" id="1508375"/>
    <lineage>
        <taxon>Bacteria</taxon>
        <taxon>Bacillati</taxon>
        <taxon>Actinomycetota</taxon>
        <taxon>Actinomycetes</taxon>
        <taxon>Catenulisporales</taxon>
        <taxon>Actinospicaceae</taxon>
        <taxon>Actinospica</taxon>
    </lineage>
</organism>
<dbReference type="Proteomes" id="UP000675781">
    <property type="component" value="Unassembled WGS sequence"/>
</dbReference>
<protein>
    <submittedName>
        <fullName evidence="9">S8/S53 family peptidase</fullName>
    </submittedName>
</protein>
<reference evidence="9" key="1">
    <citation type="submission" date="2021-04" db="EMBL/GenBank/DDBJ databases">
        <title>Genome based classification of Actinospica acidithermotolerans sp. nov., an actinobacterium isolated from an Indonesian hot spring.</title>
        <authorList>
            <person name="Kusuma A.B."/>
            <person name="Putra K.E."/>
            <person name="Nafisah S."/>
            <person name="Loh J."/>
            <person name="Nouioui I."/>
            <person name="Goodfellow M."/>
        </authorList>
    </citation>
    <scope>NUCLEOTIDE SEQUENCE</scope>
    <source>
        <strain evidence="9">CSCA 57</strain>
    </source>
</reference>
<dbReference type="CDD" id="cd04056">
    <property type="entry name" value="Peptidases_S53"/>
    <property type="match status" value="1"/>
</dbReference>
<evidence type="ECO:0000256" key="4">
    <source>
        <dbReference type="ARBA" id="ARBA00022801"/>
    </source>
</evidence>
<dbReference type="GO" id="GO:0006508">
    <property type="term" value="P:proteolysis"/>
    <property type="evidence" value="ECO:0007669"/>
    <property type="project" value="UniProtKB-KW"/>
</dbReference>
<gene>
    <name evidence="9" type="ORF">KDL01_04470</name>
</gene>
<keyword evidence="6" id="KW-0106">Calcium</keyword>
<dbReference type="PROSITE" id="PS51695">
    <property type="entry name" value="SEDOLISIN"/>
    <property type="match status" value="1"/>
</dbReference>
<dbReference type="EMBL" id="JAGSOG010000011">
    <property type="protein sequence ID" value="MBR7832498.1"/>
    <property type="molecule type" value="Genomic_DNA"/>
</dbReference>
<evidence type="ECO:0000313" key="9">
    <source>
        <dbReference type="EMBL" id="MBR7832498.1"/>
    </source>
</evidence>
<dbReference type="SMART" id="SM00944">
    <property type="entry name" value="Pro-kuma_activ"/>
    <property type="match status" value="1"/>
</dbReference>
<evidence type="ECO:0000256" key="2">
    <source>
        <dbReference type="ARBA" id="ARBA00022670"/>
    </source>
</evidence>
<evidence type="ECO:0000313" key="10">
    <source>
        <dbReference type="Proteomes" id="UP000675781"/>
    </source>
</evidence>
<evidence type="ECO:0000256" key="5">
    <source>
        <dbReference type="ARBA" id="ARBA00022825"/>
    </source>
</evidence>
<sequence>MSASAASATSVGGLESAASGSSAAGLVSVAGVRPAWATSAAAVGAAPRGSLTTRVFLGGQDAQGLAAYATAVSTPGSMSYRRFLGSSDAASRFGPSAAEASAVSAWLRRSGLTVTSTTDQYVSATGSVSAVDKAYGVTLRSYILAGGATAVAPDRDPLIPASLQSSVATITGLTSSSLPMYSQHVTAATASQDLRSNGGGSGTPTGPLIPSPCSAYYGQSTDTTDPAFSGADEPYTVCGYSASQLRSAYGATGHSGGKATVAILDAYASPTMLSDANTWSAHNGLAAFRSGQYSQIVTPSAWTNVDACGGASGWGAEESLDVEAVHAMAPRARILYYGANSCQDSDLLAALSDLITHRRADVISDSWGGPLHSSAGDEPASTIAEYEHLFQLAAVEGITVNFSSGDCGANDPSTVCGSGEGASYAQTTFPASDPWVTAVGGTSAAISSHGRLEWNTSWGTDAWVLSSSGTSWESLGWIFGGGGGAAADFAQPDYQRDSVPSALADTLLTGASASSPRRVVPDLSLDADPFTGMLVGETQQLPSGATGYAEAAIGGTSLASPLLAGLEADTISERDGVPIGFINPTLYCLGAEHMGHDALRDVTDAPSGVTQPIAEVFPPFQGQTAAIAGLGQDGSLHAGAGYDDATGLGTPGSLFIEELAAS</sequence>
<dbReference type="InterPro" id="IPR036852">
    <property type="entry name" value="Peptidase_S8/S53_dom_sf"/>
</dbReference>
<dbReference type="PANTHER" id="PTHR14218:SF15">
    <property type="entry name" value="TRIPEPTIDYL-PEPTIDASE 1"/>
    <property type="match status" value="1"/>
</dbReference>
<keyword evidence="2" id="KW-0645">Protease</keyword>